<dbReference type="CDD" id="cd03801">
    <property type="entry name" value="GT4_PimA-like"/>
    <property type="match status" value="1"/>
</dbReference>
<proteinExistence type="predicted"/>
<dbReference type="EMBL" id="LKTS01000002">
    <property type="protein sequence ID" value="PKD21158.1"/>
    <property type="molecule type" value="Genomic_DNA"/>
</dbReference>
<dbReference type="PANTHER" id="PTHR45947:SF3">
    <property type="entry name" value="SULFOQUINOVOSYL TRANSFERASE SQD2"/>
    <property type="match status" value="1"/>
</dbReference>
<dbReference type="Gene3D" id="3.40.50.2000">
    <property type="entry name" value="Glycogen Phosphorylase B"/>
    <property type="match status" value="2"/>
</dbReference>
<dbReference type="GO" id="GO:0016757">
    <property type="term" value="F:glycosyltransferase activity"/>
    <property type="evidence" value="ECO:0007669"/>
    <property type="project" value="InterPro"/>
</dbReference>
<dbReference type="PANTHER" id="PTHR45947">
    <property type="entry name" value="SULFOQUINOVOSYL TRANSFERASE SQD2"/>
    <property type="match status" value="1"/>
</dbReference>
<dbReference type="InterPro" id="IPR050194">
    <property type="entry name" value="Glycosyltransferase_grp1"/>
</dbReference>
<evidence type="ECO:0000259" key="1">
    <source>
        <dbReference type="Pfam" id="PF00534"/>
    </source>
</evidence>
<evidence type="ECO:0000313" key="3">
    <source>
        <dbReference type="Proteomes" id="UP000232673"/>
    </source>
</evidence>
<dbReference type="Pfam" id="PF00534">
    <property type="entry name" value="Glycos_transf_1"/>
    <property type="match status" value="1"/>
</dbReference>
<dbReference type="RefSeq" id="WP_079713515.1">
    <property type="nucleotide sequence ID" value="NZ_FUZC01000009.1"/>
</dbReference>
<sequence length="338" mass="38804">MKNLLYIGNELEDRGGAPTSIDKLSPLLRNEGFEVKTSSSHKNQVLRLSEMLNSIIKNKSWADYVLIDTYSTRNFWYAVLTAQLCRNLQLDYIVLLHGGELPLRLKKNPQLSDSLFKNAKLNIAPSRYLFDVFQKAGFTNLKYIPNSIFLKYYPFKSRKVLKPKLLWVRAFAEIYNPMLALKVLEELLIEYPEAELCMVGPEKDGSFKECVNYAEKNKLQVKFTGKLTKPEWTALSEEYDIFLNTTNIDNTPVSLIEAMALGLPIVSTNVGGIPYLLQHEETGILVPPDEESAMLSAIKKLLIDEDLTEKLSRNARRQSEKFDWEIIKENWKEILLSE</sequence>
<dbReference type="SUPFAM" id="SSF53756">
    <property type="entry name" value="UDP-Glycosyltransferase/glycogen phosphorylase"/>
    <property type="match status" value="1"/>
</dbReference>
<keyword evidence="2" id="KW-0808">Transferase</keyword>
<accession>A0A2N0U2N6</accession>
<organism evidence="2 3">
    <name type="scientific">Salegentibacter salinarum</name>
    <dbReference type="NCBI Taxonomy" id="447422"/>
    <lineage>
        <taxon>Bacteria</taxon>
        <taxon>Pseudomonadati</taxon>
        <taxon>Bacteroidota</taxon>
        <taxon>Flavobacteriia</taxon>
        <taxon>Flavobacteriales</taxon>
        <taxon>Flavobacteriaceae</taxon>
        <taxon>Salegentibacter</taxon>
    </lineage>
</organism>
<comment type="caution">
    <text evidence="2">The sequence shown here is derived from an EMBL/GenBank/DDBJ whole genome shotgun (WGS) entry which is preliminary data.</text>
</comment>
<protein>
    <submittedName>
        <fullName evidence="2">Glycosyl transferase family 1</fullName>
    </submittedName>
</protein>
<feature type="domain" description="Glycosyl transferase family 1" evidence="1">
    <location>
        <begin position="162"/>
        <end position="317"/>
    </location>
</feature>
<keyword evidence="3" id="KW-1185">Reference proteome</keyword>
<dbReference type="Proteomes" id="UP000232673">
    <property type="component" value="Unassembled WGS sequence"/>
</dbReference>
<reference evidence="2 3" key="1">
    <citation type="submission" date="2015-10" db="EMBL/GenBank/DDBJ databases">
        <title>Draft genome sequence of Salegentibacter salinarum KCTC 12975.</title>
        <authorList>
            <person name="Lin W."/>
            <person name="Zheng Q."/>
        </authorList>
    </citation>
    <scope>NUCLEOTIDE SEQUENCE [LARGE SCALE GENOMIC DNA]</scope>
    <source>
        <strain evidence="2 3">KCTC 12975</strain>
    </source>
</reference>
<dbReference type="AlphaFoldDB" id="A0A2N0U2N6"/>
<dbReference type="OrthoDB" id="139410at2"/>
<gene>
    <name evidence="2" type="ORF">APR41_12140</name>
</gene>
<dbReference type="STRING" id="447422.SAMN05660903_02475"/>
<name>A0A2N0U2N6_9FLAO</name>
<evidence type="ECO:0000313" key="2">
    <source>
        <dbReference type="EMBL" id="PKD21158.1"/>
    </source>
</evidence>
<dbReference type="InterPro" id="IPR001296">
    <property type="entry name" value="Glyco_trans_1"/>
</dbReference>